<comment type="similarity">
    <text evidence="2">Belongs to the polysaccharide synthase family.</text>
</comment>
<evidence type="ECO:0000313" key="8">
    <source>
        <dbReference type="EMBL" id="HFK98626.1"/>
    </source>
</evidence>
<keyword evidence="5 7" id="KW-1133">Transmembrane helix</keyword>
<feature type="transmembrane region" description="Helical" evidence="7">
    <location>
        <begin position="12"/>
        <end position="36"/>
    </location>
</feature>
<feature type="transmembrane region" description="Helical" evidence="7">
    <location>
        <begin position="115"/>
        <end position="134"/>
    </location>
</feature>
<evidence type="ECO:0000256" key="2">
    <source>
        <dbReference type="ARBA" id="ARBA00007430"/>
    </source>
</evidence>
<proteinExistence type="inferred from homology"/>
<dbReference type="EMBL" id="DSTK01000041">
    <property type="protein sequence ID" value="HFK98626.1"/>
    <property type="molecule type" value="Genomic_DNA"/>
</dbReference>
<feature type="transmembrane region" description="Helical" evidence="7">
    <location>
        <begin position="42"/>
        <end position="68"/>
    </location>
</feature>
<feature type="transmembrane region" description="Helical" evidence="7">
    <location>
        <begin position="445"/>
        <end position="469"/>
    </location>
</feature>
<protein>
    <submittedName>
        <fullName evidence="8">Lipopolysaccharide biosynthesis protein</fullName>
    </submittedName>
</protein>
<dbReference type="PANTHER" id="PTHR30250:SF10">
    <property type="entry name" value="LIPOPOLYSACCHARIDE BIOSYNTHESIS PROTEIN WZXC"/>
    <property type="match status" value="1"/>
</dbReference>
<feature type="transmembrane region" description="Helical" evidence="7">
    <location>
        <begin position="353"/>
        <end position="373"/>
    </location>
</feature>
<comment type="caution">
    <text evidence="8">The sequence shown here is derived from an EMBL/GenBank/DDBJ whole genome shotgun (WGS) entry which is preliminary data.</text>
</comment>
<name>A0A831ZNB2_9BACT</name>
<keyword evidence="6 7" id="KW-0472">Membrane</keyword>
<evidence type="ECO:0000256" key="4">
    <source>
        <dbReference type="ARBA" id="ARBA00022692"/>
    </source>
</evidence>
<dbReference type="AlphaFoldDB" id="A0A831ZNB2"/>
<reference evidence="8" key="1">
    <citation type="journal article" date="2020" name="mSystems">
        <title>Genome- and Community-Level Interaction Insights into Carbon Utilization and Element Cycling Functions of Hydrothermarchaeota in Hydrothermal Sediment.</title>
        <authorList>
            <person name="Zhou Z."/>
            <person name="Liu Y."/>
            <person name="Xu W."/>
            <person name="Pan J."/>
            <person name="Luo Z.H."/>
            <person name="Li M."/>
        </authorList>
    </citation>
    <scope>NUCLEOTIDE SEQUENCE [LARGE SCALE GENOMIC DNA]</scope>
    <source>
        <strain evidence="8">SpSt-456</strain>
    </source>
</reference>
<dbReference type="Pfam" id="PF13440">
    <property type="entry name" value="Polysacc_synt_3"/>
    <property type="match status" value="1"/>
</dbReference>
<evidence type="ECO:0000256" key="6">
    <source>
        <dbReference type="ARBA" id="ARBA00023136"/>
    </source>
</evidence>
<dbReference type="InterPro" id="IPR050833">
    <property type="entry name" value="Poly_Biosynth_Transport"/>
</dbReference>
<comment type="subcellular location">
    <subcellularLocation>
        <location evidence="1">Cell membrane</location>
        <topology evidence="1">Multi-pass membrane protein</topology>
    </subcellularLocation>
</comment>
<gene>
    <name evidence="8" type="ORF">ENS06_15035</name>
</gene>
<evidence type="ECO:0000256" key="3">
    <source>
        <dbReference type="ARBA" id="ARBA00022475"/>
    </source>
</evidence>
<organism evidence="8">
    <name type="scientific">Desulfacinum infernum</name>
    <dbReference type="NCBI Taxonomy" id="35837"/>
    <lineage>
        <taxon>Bacteria</taxon>
        <taxon>Pseudomonadati</taxon>
        <taxon>Thermodesulfobacteriota</taxon>
        <taxon>Syntrophobacteria</taxon>
        <taxon>Syntrophobacterales</taxon>
        <taxon>Syntrophobacteraceae</taxon>
        <taxon>Desulfacinum</taxon>
    </lineage>
</organism>
<dbReference type="GO" id="GO:0005886">
    <property type="term" value="C:plasma membrane"/>
    <property type="evidence" value="ECO:0007669"/>
    <property type="project" value="UniProtKB-SubCell"/>
</dbReference>
<evidence type="ECO:0000256" key="7">
    <source>
        <dbReference type="SAM" id="Phobius"/>
    </source>
</evidence>
<accession>A0A831ZNB2</accession>
<feature type="transmembrane region" description="Helical" evidence="7">
    <location>
        <begin position="413"/>
        <end position="433"/>
    </location>
</feature>
<sequence length="491" mass="53816">MEGWQKELAKSGLWVLSISHSIKILAFFSTIILARLLGPSDFGIVAMATAVVTLVEMLGDFGFHVYLVQKQDLKDEDLNTAWTFQLVLALLEACALTVCAPFIARLYREPRLSPVFYALAATVTVGGFRNIGIISFQKELKFQREFFLRVPSKILAVSASLACAYATRNYWALIVGIFAQRLTEVAASYLLSSFRPAFSLRGTRELFRFSKWLYWNTTLSFLLQRSPDLILGKIAGKDAVGLFSVSHSLATLPTSELADPIARAAFPSYVKLKNDRSLLRDGYVKVLSLMGFFAIPLGVGIVALADILVPVLLGAQWSSAAPLLRILGVAGIVKTLQSNTGSIFLAQGRPQAVTALLILRVVVLVPMLVVLSSRTHAEGAAWAYLAAEAMIAPMVFCYVFKSFKIKWMSAMRIFLRPCVASLVMVLALNGTMASGMINGLLERSFGALTILVLVGFITYLCAAFGLWLVCGRENSTPESWIVGVLRRFSII</sequence>
<keyword evidence="4 7" id="KW-0812">Transmembrane</keyword>
<feature type="transmembrane region" description="Helical" evidence="7">
    <location>
        <begin position="286"/>
        <end position="309"/>
    </location>
</feature>
<feature type="transmembrane region" description="Helical" evidence="7">
    <location>
        <begin position="80"/>
        <end position="103"/>
    </location>
</feature>
<evidence type="ECO:0000256" key="5">
    <source>
        <dbReference type="ARBA" id="ARBA00022989"/>
    </source>
</evidence>
<dbReference type="PANTHER" id="PTHR30250">
    <property type="entry name" value="PST FAMILY PREDICTED COLANIC ACID TRANSPORTER"/>
    <property type="match status" value="1"/>
</dbReference>
<evidence type="ECO:0000256" key="1">
    <source>
        <dbReference type="ARBA" id="ARBA00004651"/>
    </source>
</evidence>
<dbReference type="CDD" id="cd13127">
    <property type="entry name" value="MATE_tuaB_like"/>
    <property type="match status" value="1"/>
</dbReference>
<keyword evidence="3" id="KW-1003">Cell membrane</keyword>
<feature type="transmembrane region" description="Helical" evidence="7">
    <location>
        <begin position="379"/>
        <end position="401"/>
    </location>
</feature>